<keyword evidence="5" id="KW-1185">Reference proteome</keyword>
<keyword evidence="1 2" id="KW-0238">DNA-binding</keyword>
<dbReference type="Gene3D" id="1.10.357.10">
    <property type="entry name" value="Tetracycline Repressor, domain 2"/>
    <property type="match status" value="1"/>
</dbReference>
<dbReference type="EMBL" id="RHJS01000002">
    <property type="protein sequence ID" value="RRK31611.1"/>
    <property type="molecule type" value="Genomic_DNA"/>
</dbReference>
<name>A0A3R8LXW2_9FIRM</name>
<evidence type="ECO:0000256" key="2">
    <source>
        <dbReference type="PROSITE-ProRule" id="PRU00335"/>
    </source>
</evidence>
<proteinExistence type="predicted"/>
<sequence length="177" mass="20302">MRQTPQNVSPMSNEGRNSYVIRHLTNSLLELLAVKPMGAVSVSELCSHAGVGRASFYRNFDSKEGILKAYVRQIFRACIDACEKSPDRSLHEMIRILFLHYEEYRDFYSLLNRRNLVGLLKDVIMELCGPKPEYFAPEAYAAAFAAYSLYGWSEVWFQRGMLESPEEMANLFKNQGL</sequence>
<dbReference type="InterPro" id="IPR009057">
    <property type="entry name" value="Homeodomain-like_sf"/>
</dbReference>
<comment type="caution">
    <text evidence="4">The sequence shown here is derived from an EMBL/GenBank/DDBJ whole genome shotgun (WGS) entry which is preliminary data.</text>
</comment>
<evidence type="ECO:0000313" key="4">
    <source>
        <dbReference type="EMBL" id="RRK31611.1"/>
    </source>
</evidence>
<reference evidence="4" key="1">
    <citation type="submission" date="2018-10" db="EMBL/GenBank/DDBJ databases">
        <title>Schaedlerella arabinophila gen. nov. sp. nov., isolated from the mouse intestinal tract and comparative analysis with the genome of the closely related altered Schaedler flora strain ASF502.</title>
        <authorList>
            <person name="Miyake S."/>
            <person name="Soh M."/>
            <person name="Seedorf H."/>
        </authorList>
    </citation>
    <scope>NUCLEOTIDE SEQUENCE [LARGE SCALE GENOMIC DNA]</scope>
    <source>
        <strain evidence="4">DSM 106076</strain>
    </source>
</reference>
<dbReference type="InterPro" id="IPR050624">
    <property type="entry name" value="HTH-type_Tx_Regulator"/>
</dbReference>
<dbReference type="PROSITE" id="PS50977">
    <property type="entry name" value="HTH_TETR_2"/>
    <property type="match status" value="1"/>
</dbReference>
<dbReference type="GO" id="GO:0003677">
    <property type="term" value="F:DNA binding"/>
    <property type="evidence" value="ECO:0007669"/>
    <property type="project" value="UniProtKB-UniRule"/>
</dbReference>
<dbReference type="Pfam" id="PF14278">
    <property type="entry name" value="TetR_C_8"/>
    <property type="match status" value="1"/>
</dbReference>
<organism evidence="4 5">
    <name type="scientific">Schaedlerella arabinosiphila</name>
    <dbReference type="NCBI Taxonomy" id="2044587"/>
    <lineage>
        <taxon>Bacteria</taxon>
        <taxon>Bacillati</taxon>
        <taxon>Bacillota</taxon>
        <taxon>Clostridia</taxon>
        <taxon>Lachnospirales</taxon>
        <taxon>Lachnospiraceae</taxon>
        <taxon>Schaedlerella</taxon>
    </lineage>
</organism>
<dbReference type="PANTHER" id="PTHR43479">
    <property type="entry name" value="ACREF/ENVCD OPERON REPRESSOR-RELATED"/>
    <property type="match status" value="1"/>
</dbReference>
<accession>A0A3R8LXW2</accession>
<evidence type="ECO:0000259" key="3">
    <source>
        <dbReference type="PROSITE" id="PS50977"/>
    </source>
</evidence>
<protein>
    <submittedName>
        <fullName evidence="4">TetR/AcrR family transcriptional regulator</fullName>
    </submittedName>
</protein>
<evidence type="ECO:0000256" key="1">
    <source>
        <dbReference type="ARBA" id="ARBA00023125"/>
    </source>
</evidence>
<dbReference type="PANTHER" id="PTHR43479:SF11">
    <property type="entry name" value="ACREF_ENVCD OPERON REPRESSOR-RELATED"/>
    <property type="match status" value="1"/>
</dbReference>
<evidence type="ECO:0000313" key="5">
    <source>
        <dbReference type="Proteomes" id="UP000274920"/>
    </source>
</evidence>
<dbReference type="RefSeq" id="WP_125127251.1">
    <property type="nucleotide sequence ID" value="NZ_RHJS01000002.1"/>
</dbReference>
<dbReference type="InterPro" id="IPR001647">
    <property type="entry name" value="HTH_TetR"/>
</dbReference>
<feature type="DNA-binding region" description="H-T-H motif" evidence="2">
    <location>
        <begin position="41"/>
        <end position="60"/>
    </location>
</feature>
<gene>
    <name evidence="4" type="ORF">EBB54_09755</name>
</gene>
<dbReference type="AlphaFoldDB" id="A0A3R8LXW2"/>
<feature type="domain" description="HTH tetR-type" evidence="3">
    <location>
        <begin position="18"/>
        <end position="78"/>
    </location>
</feature>
<dbReference type="Pfam" id="PF00440">
    <property type="entry name" value="TetR_N"/>
    <property type="match status" value="1"/>
</dbReference>
<dbReference type="Proteomes" id="UP000274920">
    <property type="component" value="Unassembled WGS sequence"/>
</dbReference>
<dbReference type="SUPFAM" id="SSF46689">
    <property type="entry name" value="Homeodomain-like"/>
    <property type="match status" value="1"/>
</dbReference>
<dbReference type="InterPro" id="IPR039532">
    <property type="entry name" value="TetR_C_Firmicutes"/>
</dbReference>